<dbReference type="Proteomes" id="UP000228496">
    <property type="component" value="Unassembled WGS sequence"/>
</dbReference>
<dbReference type="AlphaFoldDB" id="A0A2J0Q6C9"/>
<feature type="compositionally biased region" description="Pro residues" evidence="1">
    <location>
        <begin position="242"/>
        <end position="263"/>
    </location>
</feature>
<evidence type="ECO:0000256" key="1">
    <source>
        <dbReference type="SAM" id="MobiDB-lite"/>
    </source>
</evidence>
<dbReference type="InterPro" id="IPR035986">
    <property type="entry name" value="PKD_dom_sf"/>
</dbReference>
<sequence length="458" mass="47326">MIQRIINFLSYNIVPVLAAVFIIIGGLMMLMGGAKPDMFQRGKNIFKNTLIALLIIYGAWMITNTILLSLTNGDNGVDFRAWNQIDCQGGDVVVIPPPLSLPSELPGPGPCEFPAGCVDVDRNCTMNEIDCGAPENDGCGLCISAEAFADCVEPNGFGAGEAVTALVGQIINFGAFTNGIAPLSCSWHAEGASNVSSTSCFAFQTSYSSPGIYIINFTVTDEGGSGESDADACLVTVSSVPTQPPPPPPTVTATAPPPPPPQPTVTSTPIPNCATGAGIDPACATWSSSNPGWVAIASICGEKYPFGDAPSTDALQSCIGTKTRGKNVGTISTYELSISNWRCNYTRGYNWCGPCAHSPNSCHYGGRTGDQGALAIDYDYDQFKYPGVGAIIQKAAIECGAKAANCETGSGGFVECPRCVDGAGNLLESGPGCSNGGVTHVHVTAGDNNGAFIGCEGI</sequence>
<organism evidence="3 4">
    <name type="scientific">Candidatus Yanofskybacteria bacterium CG10_big_fil_rev_8_21_14_0_10_36_16</name>
    <dbReference type="NCBI Taxonomy" id="1975096"/>
    <lineage>
        <taxon>Bacteria</taxon>
        <taxon>Candidatus Yanofskyibacteriota</taxon>
    </lineage>
</organism>
<name>A0A2J0Q6C9_9BACT</name>
<protein>
    <recommendedName>
        <fullName evidence="5">PKD domain-containing protein</fullName>
    </recommendedName>
</protein>
<feature type="region of interest" description="Disordered" evidence="1">
    <location>
        <begin position="238"/>
        <end position="266"/>
    </location>
</feature>
<accession>A0A2J0Q6C9</accession>
<keyword evidence="2" id="KW-1133">Transmembrane helix</keyword>
<feature type="transmembrane region" description="Helical" evidence="2">
    <location>
        <begin position="12"/>
        <end position="30"/>
    </location>
</feature>
<comment type="caution">
    <text evidence="3">The sequence shown here is derived from an EMBL/GenBank/DDBJ whole genome shotgun (WGS) entry which is preliminary data.</text>
</comment>
<keyword evidence="2" id="KW-0812">Transmembrane</keyword>
<dbReference type="Pfam" id="PF18895">
    <property type="entry name" value="T4SS_pilin"/>
    <property type="match status" value="1"/>
</dbReference>
<feature type="transmembrane region" description="Helical" evidence="2">
    <location>
        <begin position="50"/>
        <end position="70"/>
    </location>
</feature>
<evidence type="ECO:0000256" key="2">
    <source>
        <dbReference type="SAM" id="Phobius"/>
    </source>
</evidence>
<reference evidence="3 4" key="1">
    <citation type="submission" date="2017-09" db="EMBL/GenBank/DDBJ databases">
        <title>Depth-based differentiation of microbial function through sediment-hosted aquifers and enrichment of novel symbionts in the deep terrestrial subsurface.</title>
        <authorList>
            <person name="Probst A.J."/>
            <person name="Ladd B."/>
            <person name="Jarett J.K."/>
            <person name="Geller-Mcgrath D.E."/>
            <person name="Sieber C.M."/>
            <person name="Emerson J.B."/>
            <person name="Anantharaman K."/>
            <person name="Thomas B.C."/>
            <person name="Malmstrom R."/>
            <person name="Stieglmeier M."/>
            <person name="Klingl A."/>
            <person name="Woyke T."/>
            <person name="Ryan C.M."/>
            <person name="Banfield J.F."/>
        </authorList>
    </citation>
    <scope>NUCLEOTIDE SEQUENCE [LARGE SCALE GENOMIC DNA]</scope>
    <source>
        <strain evidence="3">CG10_big_fil_rev_8_21_14_0_10_36_16</strain>
    </source>
</reference>
<dbReference type="EMBL" id="PCXQ01000007">
    <property type="protein sequence ID" value="PJE50354.1"/>
    <property type="molecule type" value="Genomic_DNA"/>
</dbReference>
<dbReference type="SUPFAM" id="SSF49299">
    <property type="entry name" value="PKD domain"/>
    <property type="match status" value="1"/>
</dbReference>
<keyword evidence="2" id="KW-0472">Membrane</keyword>
<proteinExistence type="predicted"/>
<evidence type="ECO:0008006" key="5">
    <source>
        <dbReference type="Google" id="ProtNLM"/>
    </source>
</evidence>
<gene>
    <name evidence="3" type="ORF">COV29_04215</name>
</gene>
<dbReference type="InterPro" id="IPR043993">
    <property type="entry name" value="T4SS_pilin"/>
</dbReference>
<evidence type="ECO:0000313" key="4">
    <source>
        <dbReference type="Proteomes" id="UP000228496"/>
    </source>
</evidence>
<evidence type="ECO:0000313" key="3">
    <source>
        <dbReference type="EMBL" id="PJE50354.1"/>
    </source>
</evidence>